<dbReference type="Proteomes" id="UP001182556">
    <property type="component" value="Unassembled WGS sequence"/>
</dbReference>
<organism evidence="2 3">
    <name type="scientific">Papiliotrema laurentii</name>
    <name type="common">Cryptococcus laurentii</name>
    <dbReference type="NCBI Taxonomy" id="5418"/>
    <lineage>
        <taxon>Eukaryota</taxon>
        <taxon>Fungi</taxon>
        <taxon>Dikarya</taxon>
        <taxon>Basidiomycota</taxon>
        <taxon>Agaricomycotina</taxon>
        <taxon>Tremellomycetes</taxon>
        <taxon>Tremellales</taxon>
        <taxon>Rhynchogastremaceae</taxon>
        <taxon>Papiliotrema</taxon>
    </lineage>
</organism>
<evidence type="ECO:0000256" key="1">
    <source>
        <dbReference type="SAM" id="MobiDB-lite"/>
    </source>
</evidence>
<accession>A0AAD9FM63</accession>
<feature type="region of interest" description="Disordered" evidence="1">
    <location>
        <begin position="220"/>
        <end position="239"/>
    </location>
</feature>
<evidence type="ECO:0000313" key="2">
    <source>
        <dbReference type="EMBL" id="KAK1924400.1"/>
    </source>
</evidence>
<gene>
    <name evidence="2" type="ORF">DB88DRAFT_510762</name>
</gene>
<protein>
    <submittedName>
        <fullName evidence="2">Uncharacterized protein</fullName>
    </submittedName>
</protein>
<proteinExistence type="predicted"/>
<keyword evidence="3" id="KW-1185">Reference proteome</keyword>
<dbReference type="AlphaFoldDB" id="A0AAD9FM63"/>
<name>A0AAD9FM63_PAPLA</name>
<evidence type="ECO:0000313" key="3">
    <source>
        <dbReference type="Proteomes" id="UP001182556"/>
    </source>
</evidence>
<dbReference type="EMBL" id="JAODAN010000005">
    <property type="protein sequence ID" value="KAK1924400.1"/>
    <property type="molecule type" value="Genomic_DNA"/>
</dbReference>
<comment type="caution">
    <text evidence="2">The sequence shown here is derived from an EMBL/GenBank/DDBJ whole genome shotgun (WGS) entry which is preliminary data.</text>
</comment>
<reference evidence="2" key="1">
    <citation type="submission" date="2023-02" db="EMBL/GenBank/DDBJ databases">
        <title>Identification and recombinant expression of a fungal hydrolase from Papiliotrema laurentii that hydrolyzes apple cutin and clears colloidal polyester polyurethane.</title>
        <authorList>
            <consortium name="DOE Joint Genome Institute"/>
            <person name="Roman V.A."/>
            <person name="Bojanowski C."/>
            <person name="Crable B.R."/>
            <person name="Wagner D.N."/>
            <person name="Hung C.S."/>
            <person name="Nadeau L.J."/>
            <person name="Schratz L."/>
            <person name="Haridas S."/>
            <person name="Pangilinan J."/>
            <person name="Lipzen A."/>
            <person name="Na H."/>
            <person name="Yan M."/>
            <person name="Ng V."/>
            <person name="Grigoriev I.V."/>
            <person name="Spatafora J.W."/>
            <person name="Barlow D."/>
            <person name="Biffinger J."/>
            <person name="Kelley-Loughnane N."/>
            <person name="Varaljay V.A."/>
            <person name="Crookes-Goodson W.J."/>
        </authorList>
    </citation>
    <scope>NUCLEOTIDE SEQUENCE</scope>
    <source>
        <strain evidence="2">5307AH</strain>
    </source>
</reference>
<sequence>MEDLISALSGSVHVSQDQYDLKALEEYLAATIALPNIPISPANAFRPLPPSRSASTTRKHFHDSFHPDAPALSGSASFPSPGLASSANGAFWNSAEDVSMTTQVSRPGTLRRTSSYGFGGTKEFAQSATISSDAYSSFQNDAFAPLYEQPAPADRWRGFAQGEAPNPWAGFAGTSNAFADARLEPQQVGGEDEEAMDEEWADQSMDVVDDVDSVEDVMGFDVAESNTGYGGWERGRRKE</sequence>